<dbReference type="InterPro" id="IPR022929">
    <property type="entry name" value="Put_MntP"/>
</dbReference>
<comment type="subcellular location">
    <subcellularLocation>
        <location evidence="8">Cell membrane</location>
        <topology evidence="8">Multi-pass membrane protein</topology>
    </subcellularLocation>
</comment>
<evidence type="ECO:0000313" key="10">
    <source>
        <dbReference type="EMBL" id="RKS84422.1"/>
    </source>
</evidence>
<keyword evidence="5 8" id="KW-0406">Ion transport</keyword>
<gene>
    <name evidence="8" type="primary">mntP</name>
    <name evidence="10" type="ORF">DES39_2160</name>
</gene>
<feature type="transmembrane region" description="Helical" evidence="8">
    <location>
        <begin position="134"/>
        <end position="153"/>
    </location>
</feature>
<evidence type="ECO:0000256" key="1">
    <source>
        <dbReference type="ARBA" id="ARBA00022448"/>
    </source>
</evidence>
<sequence>MSFFAILLLAFAMSTDAFAVAVCKGVSLNVPKFFDALKVGLLFGFIEAITPVLGWLLGYIAVQYIERWDHWIIFALMSFLGLRMIYNSVKKEDECQEVATNSSLMMLILTAISTSIDAFAVGVGLALASVNIGLAASMIGLVTCIMVTIGILLGKKIGCLIGKKAEFIGGAVLIFIGCLTLYQHL</sequence>
<dbReference type="GO" id="GO:0005886">
    <property type="term" value="C:plasma membrane"/>
    <property type="evidence" value="ECO:0007669"/>
    <property type="project" value="UniProtKB-SubCell"/>
</dbReference>
<dbReference type="GO" id="GO:0005384">
    <property type="term" value="F:manganese ion transmembrane transporter activity"/>
    <property type="evidence" value="ECO:0007669"/>
    <property type="project" value="UniProtKB-UniRule"/>
</dbReference>
<feature type="transmembrane region" description="Helical" evidence="8">
    <location>
        <begin position="106"/>
        <end position="127"/>
    </location>
</feature>
<keyword evidence="1 8" id="KW-0813">Transport</keyword>
<organism evidence="10 11">
    <name type="scientific">Orbus hercynius</name>
    <dbReference type="NCBI Taxonomy" id="593135"/>
    <lineage>
        <taxon>Bacteria</taxon>
        <taxon>Pseudomonadati</taxon>
        <taxon>Pseudomonadota</taxon>
        <taxon>Gammaproteobacteria</taxon>
        <taxon>Orbales</taxon>
        <taxon>Orbaceae</taxon>
        <taxon>Orbus</taxon>
    </lineage>
</organism>
<proteinExistence type="inferred from homology"/>
<feature type="chain" id="PRO_5019849984" description="Putative manganese efflux pump MntP" evidence="9">
    <location>
        <begin position="20"/>
        <end position="185"/>
    </location>
</feature>
<keyword evidence="9" id="KW-0732">Signal</keyword>
<keyword evidence="6 8" id="KW-0472">Membrane</keyword>
<dbReference type="PANTHER" id="PTHR35529:SF1">
    <property type="entry name" value="MANGANESE EFFLUX PUMP MNTP-RELATED"/>
    <property type="match status" value="1"/>
</dbReference>
<dbReference type="Proteomes" id="UP000278542">
    <property type="component" value="Unassembled WGS sequence"/>
</dbReference>
<feature type="transmembrane region" description="Helical" evidence="8">
    <location>
        <begin position="68"/>
        <end position="86"/>
    </location>
</feature>
<comment type="similarity">
    <text evidence="8">Belongs to the MntP (TC 9.B.29) family.</text>
</comment>
<reference evidence="10 11" key="1">
    <citation type="submission" date="2018-10" db="EMBL/GenBank/DDBJ databases">
        <title>Genomic Encyclopedia of Type Strains, Phase IV (KMG-IV): sequencing the most valuable type-strain genomes for metagenomic binning, comparative biology and taxonomic classification.</title>
        <authorList>
            <person name="Goeker M."/>
        </authorList>
    </citation>
    <scope>NUCLEOTIDE SEQUENCE [LARGE SCALE GENOMIC DNA]</scope>
    <source>
        <strain evidence="10 11">DSM 22228</strain>
    </source>
</reference>
<dbReference type="OrthoDB" id="9811590at2"/>
<comment type="caution">
    <text evidence="10">The sequence shown here is derived from an EMBL/GenBank/DDBJ whole genome shotgun (WGS) entry which is preliminary data.</text>
</comment>
<keyword evidence="11" id="KW-1185">Reference proteome</keyword>
<evidence type="ECO:0000256" key="9">
    <source>
        <dbReference type="SAM" id="SignalP"/>
    </source>
</evidence>
<dbReference type="EMBL" id="RBWY01000007">
    <property type="protein sequence ID" value="RKS84422.1"/>
    <property type="molecule type" value="Genomic_DNA"/>
</dbReference>
<feature type="transmembrane region" description="Helical" evidence="8">
    <location>
        <begin position="43"/>
        <end position="61"/>
    </location>
</feature>
<accession>A0A495RAF5</accession>
<evidence type="ECO:0000256" key="4">
    <source>
        <dbReference type="ARBA" id="ARBA00022989"/>
    </source>
</evidence>
<dbReference type="InterPro" id="IPR003810">
    <property type="entry name" value="Mntp/YtaF"/>
</dbReference>
<keyword evidence="3 8" id="KW-0812">Transmembrane</keyword>
<comment type="function">
    <text evidence="8">Probably functions as a manganese efflux pump.</text>
</comment>
<evidence type="ECO:0000256" key="8">
    <source>
        <dbReference type="HAMAP-Rule" id="MF_01521"/>
    </source>
</evidence>
<keyword evidence="4 8" id="KW-1133">Transmembrane helix</keyword>
<dbReference type="RefSeq" id="WP_121145993.1">
    <property type="nucleotide sequence ID" value="NZ_RBWY01000007.1"/>
</dbReference>
<dbReference type="Pfam" id="PF02659">
    <property type="entry name" value="Mntp"/>
    <property type="match status" value="1"/>
</dbReference>
<evidence type="ECO:0000256" key="3">
    <source>
        <dbReference type="ARBA" id="ARBA00022692"/>
    </source>
</evidence>
<keyword evidence="2 8" id="KW-1003">Cell membrane</keyword>
<dbReference type="PANTHER" id="PTHR35529">
    <property type="entry name" value="MANGANESE EFFLUX PUMP MNTP-RELATED"/>
    <property type="match status" value="1"/>
</dbReference>
<evidence type="ECO:0000313" key="11">
    <source>
        <dbReference type="Proteomes" id="UP000278542"/>
    </source>
</evidence>
<keyword evidence="7 8" id="KW-0464">Manganese</keyword>
<dbReference type="HAMAP" id="MF_01521">
    <property type="entry name" value="MntP_pump"/>
    <property type="match status" value="1"/>
</dbReference>
<dbReference type="AlphaFoldDB" id="A0A495RAF5"/>
<protein>
    <recommendedName>
        <fullName evidence="8">Putative manganese efflux pump MntP</fullName>
    </recommendedName>
</protein>
<name>A0A495RAF5_9GAMM</name>
<feature type="signal peptide" evidence="9">
    <location>
        <begin position="1"/>
        <end position="19"/>
    </location>
</feature>
<evidence type="ECO:0000256" key="2">
    <source>
        <dbReference type="ARBA" id="ARBA00022475"/>
    </source>
</evidence>
<evidence type="ECO:0000256" key="6">
    <source>
        <dbReference type="ARBA" id="ARBA00023136"/>
    </source>
</evidence>
<evidence type="ECO:0000256" key="5">
    <source>
        <dbReference type="ARBA" id="ARBA00023065"/>
    </source>
</evidence>
<evidence type="ECO:0000256" key="7">
    <source>
        <dbReference type="ARBA" id="ARBA00023211"/>
    </source>
</evidence>
<feature type="transmembrane region" description="Helical" evidence="8">
    <location>
        <begin position="165"/>
        <end position="182"/>
    </location>
</feature>